<dbReference type="STRING" id="991.IW20_25720"/>
<organism evidence="1 3">
    <name type="scientific">Flavobacterium hydatis</name>
    <name type="common">Cytophaga aquatilis</name>
    <dbReference type="NCBI Taxonomy" id="991"/>
    <lineage>
        <taxon>Bacteria</taxon>
        <taxon>Pseudomonadati</taxon>
        <taxon>Bacteroidota</taxon>
        <taxon>Flavobacteriia</taxon>
        <taxon>Flavobacteriales</taxon>
        <taxon>Flavobacteriaceae</taxon>
        <taxon>Flavobacterium</taxon>
    </lineage>
</organism>
<dbReference type="EMBL" id="MUGY01000019">
    <property type="protein sequence ID" value="OXA92642.1"/>
    <property type="molecule type" value="Genomic_DNA"/>
</dbReference>
<accession>A0A085ZB25</accession>
<evidence type="ECO:0000313" key="1">
    <source>
        <dbReference type="EMBL" id="KFF01639.1"/>
    </source>
</evidence>
<dbReference type="OrthoDB" id="1363925at2"/>
<name>A0A085ZB25_FLAHY</name>
<proteinExistence type="predicted"/>
<reference evidence="2 4" key="2">
    <citation type="submission" date="2016-11" db="EMBL/GenBank/DDBJ databases">
        <title>Whole genomes of Flavobacteriaceae.</title>
        <authorList>
            <person name="Stine C."/>
            <person name="Li C."/>
            <person name="Tadesse D."/>
        </authorList>
    </citation>
    <scope>NUCLEOTIDE SEQUENCE [LARGE SCALE GENOMIC DNA]</scope>
    <source>
        <strain evidence="2 4">ATCC 29551</strain>
    </source>
</reference>
<dbReference type="eggNOG" id="ENOG50315NM">
    <property type="taxonomic scope" value="Bacteria"/>
</dbReference>
<dbReference type="RefSeq" id="WP_035629007.1">
    <property type="nucleotide sequence ID" value="NZ_JBEWQG010000057.1"/>
</dbReference>
<dbReference type="Proteomes" id="UP000028712">
    <property type="component" value="Unassembled WGS sequence"/>
</dbReference>
<evidence type="ECO:0000313" key="2">
    <source>
        <dbReference type="EMBL" id="OXA92642.1"/>
    </source>
</evidence>
<comment type="caution">
    <text evidence="1">The sequence shown here is derived from an EMBL/GenBank/DDBJ whole genome shotgun (WGS) entry which is preliminary data.</text>
</comment>
<gene>
    <name evidence="2" type="ORF">B0A62_14660</name>
    <name evidence="1" type="ORF">IW20_25720</name>
</gene>
<evidence type="ECO:0000313" key="4">
    <source>
        <dbReference type="Proteomes" id="UP000198424"/>
    </source>
</evidence>
<reference evidence="1 3" key="1">
    <citation type="submission" date="2014-07" db="EMBL/GenBank/DDBJ databases">
        <title>Genome of Flavobacterium hydatis DSM 2063.</title>
        <authorList>
            <person name="Pipes S.E."/>
            <person name="Stropko S.J."/>
            <person name="Newman J.D."/>
        </authorList>
    </citation>
    <scope>NUCLEOTIDE SEQUENCE [LARGE SCALE GENOMIC DNA]</scope>
    <source>
        <strain evidence="1 3">DSM 2063</strain>
    </source>
</reference>
<evidence type="ECO:0000313" key="3">
    <source>
        <dbReference type="Proteomes" id="UP000028712"/>
    </source>
</evidence>
<dbReference type="EMBL" id="JPRM01000067">
    <property type="protein sequence ID" value="KFF01639.1"/>
    <property type="molecule type" value="Genomic_DNA"/>
</dbReference>
<sequence>MKKFGIKKSGENKWVVLHYEFPKFTCTFENKKFHDTSRKVKGLLDPTGDLKEVLALQLMEDWLVKNHRDKID</sequence>
<dbReference type="Proteomes" id="UP000198424">
    <property type="component" value="Unassembled WGS sequence"/>
</dbReference>
<dbReference type="AlphaFoldDB" id="A0A085ZB25"/>
<protein>
    <submittedName>
        <fullName evidence="1">Uncharacterized protein</fullName>
    </submittedName>
</protein>
<keyword evidence="4" id="KW-1185">Reference proteome</keyword>